<evidence type="ECO:0000313" key="1">
    <source>
        <dbReference type="EMBL" id="QPG58107.1"/>
    </source>
</evidence>
<gene>
    <name evidence="1" type="ORF">FM038_012145</name>
</gene>
<protein>
    <recommendedName>
        <fullName evidence="3">Transcriptional regulator</fullName>
    </recommendedName>
</protein>
<dbReference type="Proteomes" id="UP000316416">
    <property type="component" value="Chromosome"/>
</dbReference>
<keyword evidence="2" id="KW-1185">Reference proteome</keyword>
<organism evidence="1 2">
    <name type="scientific">Shewanella eurypsychrophilus</name>
    <dbReference type="NCBI Taxonomy" id="2593656"/>
    <lineage>
        <taxon>Bacteria</taxon>
        <taxon>Pseudomonadati</taxon>
        <taxon>Pseudomonadota</taxon>
        <taxon>Gammaproteobacteria</taxon>
        <taxon>Alteromonadales</taxon>
        <taxon>Shewanellaceae</taxon>
        <taxon>Shewanella</taxon>
    </lineage>
</organism>
<name>A0ABX6V991_9GAMM</name>
<evidence type="ECO:0008006" key="3">
    <source>
        <dbReference type="Google" id="ProtNLM"/>
    </source>
</evidence>
<accession>A0ABX6V991</accession>
<evidence type="ECO:0000313" key="2">
    <source>
        <dbReference type="Proteomes" id="UP000316416"/>
    </source>
</evidence>
<proteinExistence type="predicted"/>
<reference evidence="1" key="1">
    <citation type="submission" date="2021-07" db="EMBL/GenBank/DDBJ databases">
        <title>Shewanella sp. YLB-07 whole genome sequence.</title>
        <authorList>
            <person name="Yu L."/>
        </authorList>
    </citation>
    <scope>NUCLEOTIDE SEQUENCE</scope>
    <source>
        <strain evidence="1">YLB-08</strain>
    </source>
</reference>
<dbReference type="EMBL" id="CP045503">
    <property type="protein sequence ID" value="QPG58107.1"/>
    <property type="molecule type" value="Genomic_DNA"/>
</dbReference>
<dbReference type="RefSeq" id="WP_142874939.1">
    <property type="nucleotide sequence ID" value="NZ_CP045503.2"/>
</dbReference>
<sequence>MQTCTHQINGSQPTYFNTISEKDDAHQAVGFSNAHRLKSTIQDISRLTQSSLLAHYLNVDRSDVSCLLSHKILALDMYRDIACSSLSMTEQDILFGYIDQTINALDDGLKLSPARQPI</sequence>